<dbReference type="AlphaFoldDB" id="A0A2P2J6U9"/>
<proteinExistence type="predicted"/>
<protein>
    <submittedName>
        <fullName evidence="1">Uncharacterized protein</fullName>
    </submittedName>
</protein>
<accession>A0A2P2J6U9</accession>
<dbReference type="EMBL" id="GGEC01008710">
    <property type="protein sequence ID" value="MBW89193.1"/>
    <property type="molecule type" value="Transcribed_RNA"/>
</dbReference>
<name>A0A2P2J6U9_RHIMU</name>
<organism evidence="1">
    <name type="scientific">Rhizophora mucronata</name>
    <name type="common">Asiatic mangrove</name>
    <dbReference type="NCBI Taxonomy" id="61149"/>
    <lineage>
        <taxon>Eukaryota</taxon>
        <taxon>Viridiplantae</taxon>
        <taxon>Streptophyta</taxon>
        <taxon>Embryophyta</taxon>
        <taxon>Tracheophyta</taxon>
        <taxon>Spermatophyta</taxon>
        <taxon>Magnoliopsida</taxon>
        <taxon>eudicotyledons</taxon>
        <taxon>Gunneridae</taxon>
        <taxon>Pentapetalae</taxon>
        <taxon>rosids</taxon>
        <taxon>fabids</taxon>
        <taxon>Malpighiales</taxon>
        <taxon>Rhizophoraceae</taxon>
        <taxon>Rhizophora</taxon>
    </lineage>
</organism>
<sequence length="66" mass="7788">MGVLNSSYSWYSLSPMCPRRFGSLFDSQAESKLVDGKRNIKISKWVFYLDVIHSKVTAFRKWIKQR</sequence>
<evidence type="ECO:0000313" key="1">
    <source>
        <dbReference type="EMBL" id="MBW89193.1"/>
    </source>
</evidence>
<reference evidence="1" key="1">
    <citation type="submission" date="2018-02" db="EMBL/GenBank/DDBJ databases">
        <title>Rhizophora mucronata_Transcriptome.</title>
        <authorList>
            <person name="Meera S.P."/>
            <person name="Sreeshan A."/>
            <person name="Augustine A."/>
        </authorList>
    </citation>
    <scope>NUCLEOTIDE SEQUENCE</scope>
    <source>
        <tissue evidence="1">Leaf</tissue>
    </source>
</reference>